<sequence length="257" mass="28802">MLLSIVVFALLRPVLGVNRYVIDEKSCGPRDSETYRNVVDSVETALRWAGDAAFELGKPENERHPAITEKAKWILGNDPASIKRTQDIDAFGQDWKAINDWSDVDSKGKSPYICELTTSGIPEGSTAYNLIKGGDEPQAVTLSWRDSNTRGNPNLATKLRGLPSTITINPKYLKKIREAGWKRFNKERIQKAMSPDLVKKVDQGIENFANKFLNVFGASTEFQSDVDILATLEVTFLHEVLDNLLHWFPEADAESYV</sequence>
<reference evidence="2 3" key="1">
    <citation type="submission" date="2022-03" db="EMBL/GenBank/DDBJ databases">
        <title>Genome data of Colletotrichum spp.</title>
        <authorList>
            <person name="Utami Y.D."/>
            <person name="Hiruma K."/>
        </authorList>
    </citation>
    <scope>NUCLEOTIDE SEQUENCE [LARGE SCALE GENOMIC DNA]</scope>
    <source>
        <strain evidence="2 3">MAFF 239500</strain>
    </source>
</reference>
<dbReference type="Proteomes" id="UP001055115">
    <property type="component" value="Unassembled WGS sequence"/>
</dbReference>
<gene>
    <name evidence="2" type="ORF">ColSpa_08668</name>
</gene>
<name>A0AA37PA63_9PEZI</name>
<proteinExistence type="predicted"/>
<comment type="caution">
    <text evidence="2">The sequence shown here is derived from an EMBL/GenBank/DDBJ whole genome shotgun (WGS) entry which is preliminary data.</text>
</comment>
<feature type="signal peptide" evidence="1">
    <location>
        <begin position="1"/>
        <end position="16"/>
    </location>
</feature>
<evidence type="ECO:0000313" key="3">
    <source>
        <dbReference type="Proteomes" id="UP001055115"/>
    </source>
</evidence>
<organism evidence="2 3">
    <name type="scientific">Colletotrichum spaethianum</name>
    <dbReference type="NCBI Taxonomy" id="700344"/>
    <lineage>
        <taxon>Eukaryota</taxon>
        <taxon>Fungi</taxon>
        <taxon>Dikarya</taxon>
        <taxon>Ascomycota</taxon>
        <taxon>Pezizomycotina</taxon>
        <taxon>Sordariomycetes</taxon>
        <taxon>Hypocreomycetidae</taxon>
        <taxon>Glomerellales</taxon>
        <taxon>Glomerellaceae</taxon>
        <taxon>Colletotrichum</taxon>
        <taxon>Colletotrichum spaethianum species complex</taxon>
    </lineage>
</organism>
<protein>
    <submittedName>
        <fullName evidence="2">Uncharacterized protein</fullName>
    </submittedName>
</protein>
<keyword evidence="3" id="KW-1185">Reference proteome</keyword>
<feature type="chain" id="PRO_5041328567" evidence="1">
    <location>
        <begin position="17"/>
        <end position="257"/>
    </location>
</feature>
<evidence type="ECO:0000313" key="2">
    <source>
        <dbReference type="EMBL" id="GKT48487.1"/>
    </source>
</evidence>
<evidence type="ECO:0000256" key="1">
    <source>
        <dbReference type="SAM" id="SignalP"/>
    </source>
</evidence>
<dbReference type="GeneID" id="73329470"/>
<accession>A0AA37PA63</accession>
<dbReference type="AlphaFoldDB" id="A0AA37PA63"/>
<keyword evidence="1" id="KW-0732">Signal</keyword>
<dbReference type="EMBL" id="BQXU01000023">
    <property type="protein sequence ID" value="GKT48487.1"/>
    <property type="molecule type" value="Genomic_DNA"/>
</dbReference>
<dbReference type="RefSeq" id="XP_049130837.1">
    <property type="nucleotide sequence ID" value="XM_049274880.1"/>
</dbReference>